<dbReference type="GO" id="GO:0003824">
    <property type="term" value="F:catalytic activity"/>
    <property type="evidence" value="ECO:0007669"/>
    <property type="project" value="InterPro"/>
</dbReference>
<protein>
    <submittedName>
        <fullName evidence="3">Alpha subunit of nitrile hydratase</fullName>
    </submittedName>
</protein>
<accession>A0A1E7FMM3</accession>
<dbReference type="InterPro" id="IPR036648">
    <property type="entry name" value="CN_Hdrase_a/SCN_Hdrase_g_sf"/>
</dbReference>
<dbReference type="GO" id="GO:0046914">
    <property type="term" value="F:transition metal ion binding"/>
    <property type="evidence" value="ECO:0007669"/>
    <property type="project" value="InterPro"/>
</dbReference>
<feature type="domain" description="Nitrile hydratase alpha/Thiocyanate hydrolase gamma" evidence="2">
    <location>
        <begin position="1"/>
        <end position="179"/>
    </location>
</feature>
<gene>
    <name evidence="3" type="ORF">FRACYDRAFT_162294</name>
</gene>
<keyword evidence="1" id="KW-0479">Metal-binding</keyword>
<dbReference type="AlphaFoldDB" id="A0A1E7FMM3"/>
<keyword evidence="4" id="KW-1185">Reference proteome</keyword>
<sequence>ALLTVVLDKELASREEIRSMIESLESAGRNLTGRTLIVKAWMDPTFEEHLLDDATSAALELDIQTSNPIAPTVLTVVRNTPTVHNLIVCTLCSCYPSGLLGIAPVWYKSSEFRSRAVREPREVLKEFGTILEYNQKVRVHDSTADHRYLVLPQRPKGTESWSEEELKQLVTRDSMLGVTT</sequence>
<dbReference type="Proteomes" id="UP000095751">
    <property type="component" value="Unassembled WGS sequence"/>
</dbReference>
<feature type="non-terminal residue" evidence="3">
    <location>
        <position position="180"/>
    </location>
</feature>
<dbReference type="SUPFAM" id="SSF56209">
    <property type="entry name" value="Nitrile hydratase alpha chain"/>
    <property type="match status" value="1"/>
</dbReference>
<evidence type="ECO:0000259" key="2">
    <source>
        <dbReference type="Pfam" id="PF02979"/>
    </source>
</evidence>
<organism evidence="3 4">
    <name type="scientific">Fragilariopsis cylindrus CCMP1102</name>
    <dbReference type="NCBI Taxonomy" id="635003"/>
    <lineage>
        <taxon>Eukaryota</taxon>
        <taxon>Sar</taxon>
        <taxon>Stramenopiles</taxon>
        <taxon>Ochrophyta</taxon>
        <taxon>Bacillariophyta</taxon>
        <taxon>Bacillariophyceae</taxon>
        <taxon>Bacillariophycidae</taxon>
        <taxon>Bacillariales</taxon>
        <taxon>Bacillariaceae</taxon>
        <taxon>Fragilariopsis</taxon>
    </lineage>
</organism>
<evidence type="ECO:0000313" key="3">
    <source>
        <dbReference type="EMBL" id="OEU19386.1"/>
    </source>
</evidence>
<dbReference type="EMBL" id="KV784355">
    <property type="protein sequence ID" value="OEU19386.1"/>
    <property type="molecule type" value="Genomic_DNA"/>
</dbReference>
<dbReference type="InterPro" id="IPR004232">
    <property type="entry name" value="CN_Hdrtase_a/SCN_Hdrlase_g"/>
</dbReference>
<dbReference type="OrthoDB" id="76388at2759"/>
<reference evidence="3 4" key="1">
    <citation type="submission" date="2016-09" db="EMBL/GenBank/DDBJ databases">
        <title>Extensive genetic diversity and differential bi-allelic expression allows diatom success in the polar Southern Ocean.</title>
        <authorList>
            <consortium name="DOE Joint Genome Institute"/>
            <person name="Mock T."/>
            <person name="Otillar R.P."/>
            <person name="Strauss J."/>
            <person name="Dupont C."/>
            <person name="Frickenhaus S."/>
            <person name="Maumus F."/>
            <person name="Mcmullan M."/>
            <person name="Sanges R."/>
            <person name="Schmutz J."/>
            <person name="Toseland A."/>
            <person name="Valas R."/>
            <person name="Veluchamy A."/>
            <person name="Ward B.J."/>
            <person name="Allen A."/>
            <person name="Barry K."/>
            <person name="Falciatore A."/>
            <person name="Ferrante M."/>
            <person name="Fortunato A.E."/>
            <person name="Gloeckner G."/>
            <person name="Gruber A."/>
            <person name="Hipkin R."/>
            <person name="Janech M."/>
            <person name="Kroth P."/>
            <person name="Leese F."/>
            <person name="Lindquist E."/>
            <person name="Lyon B.R."/>
            <person name="Martin J."/>
            <person name="Mayer C."/>
            <person name="Parker M."/>
            <person name="Quesneville H."/>
            <person name="Raymond J."/>
            <person name="Uhlig C."/>
            <person name="Valentin K.U."/>
            <person name="Worden A.Z."/>
            <person name="Armbrust E.V."/>
            <person name="Bowler C."/>
            <person name="Green B."/>
            <person name="Moulton V."/>
            <person name="Van Oosterhout C."/>
            <person name="Grigoriev I."/>
        </authorList>
    </citation>
    <scope>NUCLEOTIDE SEQUENCE [LARGE SCALE GENOMIC DNA]</scope>
    <source>
        <strain evidence="3 4">CCMP1102</strain>
    </source>
</reference>
<proteinExistence type="predicted"/>
<name>A0A1E7FMM3_9STRA</name>
<feature type="non-terminal residue" evidence="3">
    <location>
        <position position="1"/>
    </location>
</feature>
<dbReference type="InParanoid" id="A0A1E7FMM3"/>
<dbReference type="Pfam" id="PF02979">
    <property type="entry name" value="NHase_alpha"/>
    <property type="match status" value="1"/>
</dbReference>
<evidence type="ECO:0000313" key="4">
    <source>
        <dbReference type="Proteomes" id="UP000095751"/>
    </source>
</evidence>
<dbReference type="Gene3D" id="3.90.330.10">
    <property type="entry name" value="Nitrile hydratase alpha /Thiocyanate hydrolase gamma"/>
    <property type="match status" value="1"/>
</dbReference>
<dbReference type="KEGG" id="fcy:FRACYDRAFT_162294"/>
<evidence type="ECO:0000256" key="1">
    <source>
        <dbReference type="ARBA" id="ARBA00022723"/>
    </source>
</evidence>